<evidence type="ECO:0000313" key="4">
    <source>
        <dbReference type="Proteomes" id="UP000567795"/>
    </source>
</evidence>
<evidence type="ECO:0000313" key="3">
    <source>
        <dbReference type="EMBL" id="NYI07845.1"/>
    </source>
</evidence>
<feature type="domain" description="DUF397" evidence="2">
    <location>
        <begin position="2"/>
        <end position="50"/>
    </location>
</feature>
<reference evidence="3 4" key="1">
    <citation type="submission" date="2020-07" db="EMBL/GenBank/DDBJ databases">
        <title>Sequencing the genomes of 1000 actinobacteria strains.</title>
        <authorList>
            <person name="Klenk H.-P."/>
        </authorList>
    </citation>
    <scope>NUCLEOTIDE SEQUENCE [LARGE SCALE GENOMIC DNA]</scope>
    <source>
        <strain evidence="3 4">DSM 42178</strain>
    </source>
</reference>
<evidence type="ECO:0000259" key="2">
    <source>
        <dbReference type="Pfam" id="PF04149"/>
    </source>
</evidence>
<name>A0A853A0E6_9ACTN</name>
<keyword evidence="4" id="KW-1185">Reference proteome</keyword>
<proteinExistence type="predicted"/>
<dbReference type="RefSeq" id="WP_312892830.1">
    <property type="nucleotide sequence ID" value="NZ_JACBZD010000002.1"/>
</dbReference>
<accession>A0A853A0E6</accession>
<dbReference type="InterPro" id="IPR007278">
    <property type="entry name" value="DUF397"/>
</dbReference>
<dbReference type="Proteomes" id="UP000567795">
    <property type="component" value="Unassembled WGS sequence"/>
</dbReference>
<dbReference type="Pfam" id="PF04149">
    <property type="entry name" value="DUF397"/>
    <property type="match status" value="1"/>
</dbReference>
<protein>
    <recommendedName>
        <fullName evidence="2">DUF397 domain-containing protein</fullName>
    </recommendedName>
</protein>
<organism evidence="3 4">
    <name type="scientific">Allostreptomyces psammosilenae</name>
    <dbReference type="NCBI Taxonomy" id="1892865"/>
    <lineage>
        <taxon>Bacteria</taxon>
        <taxon>Bacillati</taxon>
        <taxon>Actinomycetota</taxon>
        <taxon>Actinomycetes</taxon>
        <taxon>Kitasatosporales</taxon>
        <taxon>Streptomycetaceae</taxon>
        <taxon>Allostreptomyces</taxon>
    </lineage>
</organism>
<feature type="compositionally biased region" description="Basic and acidic residues" evidence="1">
    <location>
        <begin position="14"/>
        <end position="31"/>
    </location>
</feature>
<evidence type="ECO:0000256" key="1">
    <source>
        <dbReference type="SAM" id="MobiDB-lite"/>
    </source>
</evidence>
<dbReference type="AlphaFoldDB" id="A0A853A0E6"/>
<sequence length="58" mass="6434">MSSYSADGNNCVEHGVRPDGSHSVRDTKDRTGGTLHFTRTAWHSFVTAIKQDRFHTSA</sequence>
<gene>
    <name evidence="3" type="ORF">FHU37_004874</name>
</gene>
<comment type="caution">
    <text evidence="3">The sequence shown here is derived from an EMBL/GenBank/DDBJ whole genome shotgun (WGS) entry which is preliminary data.</text>
</comment>
<dbReference type="EMBL" id="JACBZD010000002">
    <property type="protein sequence ID" value="NYI07845.1"/>
    <property type="molecule type" value="Genomic_DNA"/>
</dbReference>
<feature type="region of interest" description="Disordered" evidence="1">
    <location>
        <begin position="1"/>
        <end position="32"/>
    </location>
</feature>